<dbReference type="Pfam" id="PF07690">
    <property type="entry name" value="MFS_1"/>
    <property type="match status" value="1"/>
</dbReference>
<evidence type="ECO:0000256" key="1">
    <source>
        <dbReference type="ARBA" id="ARBA00004651"/>
    </source>
</evidence>
<keyword evidence="4 6" id="KW-1133">Transmembrane helix</keyword>
<comment type="caution">
    <text evidence="8">The sequence shown here is derived from an EMBL/GenBank/DDBJ whole genome shotgun (WGS) entry which is preliminary data.</text>
</comment>
<dbReference type="InterPro" id="IPR011701">
    <property type="entry name" value="MFS"/>
</dbReference>
<organism evidence="8 9">
    <name type="scientific">Bartonella tribocorum</name>
    <dbReference type="NCBI Taxonomy" id="85701"/>
    <lineage>
        <taxon>Bacteria</taxon>
        <taxon>Pseudomonadati</taxon>
        <taxon>Pseudomonadota</taxon>
        <taxon>Alphaproteobacteria</taxon>
        <taxon>Hyphomicrobiales</taxon>
        <taxon>Bartonellaceae</taxon>
        <taxon>Bartonella</taxon>
    </lineage>
</organism>
<proteinExistence type="predicted"/>
<feature type="transmembrane region" description="Helical" evidence="6">
    <location>
        <begin position="110"/>
        <end position="129"/>
    </location>
</feature>
<evidence type="ECO:0000256" key="3">
    <source>
        <dbReference type="ARBA" id="ARBA00022692"/>
    </source>
</evidence>
<dbReference type="InterPro" id="IPR020846">
    <property type="entry name" value="MFS_dom"/>
</dbReference>
<dbReference type="PROSITE" id="PS50850">
    <property type="entry name" value="MFS"/>
    <property type="match status" value="1"/>
</dbReference>
<feature type="transmembrane region" description="Helical" evidence="6">
    <location>
        <begin position="20"/>
        <end position="44"/>
    </location>
</feature>
<dbReference type="CDD" id="cd06173">
    <property type="entry name" value="MFS_MefA_like"/>
    <property type="match status" value="1"/>
</dbReference>
<dbReference type="GO" id="GO:0005886">
    <property type="term" value="C:plasma membrane"/>
    <property type="evidence" value="ECO:0007669"/>
    <property type="project" value="UniProtKB-SubCell"/>
</dbReference>
<evidence type="ECO:0000256" key="4">
    <source>
        <dbReference type="ARBA" id="ARBA00022989"/>
    </source>
</evidence>
<evidence type="ECO:0000313" key="9">
    <source>
        <dbReference type="Proteomes" id="UP000229839"/>
    </source>
</evidence>
<feature type="transmembrane region" description="Helical" evidence="6">
    <location>
        <begin position="176"/>
        <end position="197"/>
    </location>
</feature>
<keyword evidence="5 6" id="KW-0472">Membrane</keyword>
<comment type="subcellular location">
    <subcellularLocation>
        <location evidence="1">Cell membrane</location>
        <topology evidence="1">Multi-pass membrane protein</topology>
    </subcellularLocation>
</comment>
<feature type="transmembrane region" description="Helical" evidence="6">
    <location>
        <begin position="85"/>
        <end position="104"/>
    </location>
</feature>
<evidence type="ECO:0000256" key="6">
    <source>
        <dbReference type="SAM" id="Phobius"/>
    </source>
</evidence>
<protein>
    <submittedName>
        <fullName evidence="8">MFS transporter</fullName>
    </submittedName>
</protein>
<dbReference type="RefSeq" id="WP_100128700.1">
    <property type="nucleotide sequence ID" value="NZ_CADDYI010000006.1"/>
</dbReference>
<dbReference type="PANTHER" id="PTHR23513">
    <property type="entry name" value="INTEGRAL MEMBRANE EFFLUX PROTEIN-RELATED"/>
    <property type="match status" value="1"/>
</dbReference>
<dbReference type="SUPFAM" id="SSF103473">
    <property type="entry name" value="MFS general substrate transporter"/>
    <property type="match status" value="1"/>
</dbReference>
<name>A0A2M6UTD0_9HYPH</name>
<feature type="transmembrane region" description="Helical" evidence="6">
    <location>
        <begin position="382"/>
        <end position="400"/>
    </location>
</feature>
<feature type="transmembrane region" description="Helical" evidence="6">
    <location>
        <begin position="296"/>
        <end position="315"/>
    </location>
</feature>
<feature type="transmembrane region" description="Helical" evidence="6">
    <location>
        <begin position="232"/>
        <end position="252"/>
    </location>
</feature>
<dbReference type="EMBL" id="NJGE01000005">
    <property type="protein sequence ID" value="PIT69478.1"/>
    <property type="molecule type" value="Genomic_DNA"/>
</dbReference>
<accession>A0A2M6UTD0</accession>
<dbReference type="InterPro" id="IPR036259">
    <property type="entry name" value="MFS_trans_sf"/>
</dbReference>
<feature type="domain" description="Major facilitator superfamily (MFS) profile" evidence="7">
    <location>
        <begin position="17"/>
        <end position="405"/>
    </location>
</feature>
<keyword evidence="2" id="KW-1003">Cell membrane</keyword>
<feature type="transmembrane region" description="Helical" evidence="6">
    <location>
        <begin position="353"/>
        <end position="370"/>
    </location>
</feature>
<feature type="transmembrane region" description="Helical" evidence="6">
    <location>
        <begin position="321"/>
        <end position="341"/>
    </location>
</feature>
<evidence type="ECO:0000256" key="5">
    <source>
        <dbReference type="ARBA" id="ARBA00023136"/>
    </source>
</evidence>
<evidence type="ECO:0000313" key="8">
    <source>
        <dbReference type="EMBL" id="PIT69478.1"/>
    </source>
</evidence>
<dbReference type="AlphaFoldDB" id="A0A2M6UTD0"/>
<dbReference type="PANTHER" id="PTHR23513:SF6">
    <property type="entry name" value="MAJOR FACILITATOR SUPERFAMILY ASSOCIATED DOMAIN-CONTAINING PROTEIN"/>
    <property type="match status" value="1"/>
</dbReference>
<keyword evidence="3 6" id="KW-0812">Transmembrane</keyword>
<feature type="transmembrane region" description="Helical" evidence="6">
    <location>
        <begin position="264"/>
        <end position="284"/>
    </location>
</feature>
<feature type="transmembrane region" description="Helical" evidence="6">
    <location>
        <begin position="150"/>
        <end position="170"/>
    </location>
</feature>
<evidence type="ECO:0000259" key="7">
    <source>
        <dbReference type="PROSITE" id="PS50850"/>
    </source>
</evidence>
<reference evidence="8 9" key="1">
    <citation type="submission" date="2017-06" db="EMBL/GenBank/DDBJ databases">
        <title>Draft genome of Bartonella tribocorum strain L103, isolated from a rodent in Laos.</title>
        <authorList>
            <person name="Hadjadj L."/>
            <person name="Jiyipong T."/>
            <person name="Morand S."/>
            <person name="Diene S.M."/>
            <person name="Rolain J.-M."/>
        </authorList>
    </citation>
    <scope>NUCLEOTIDE SEQUENCE [LARGE SCALE GENOMIC DNA]</scope>
    <source>
        <strain evidence="8 9">L103</strain>
    </source>
</reference>
<evidence type="ECO:0000256" key="2">
    <source>
        <dbReference type="ARBA" id="ARBA00022475"/>
    </source>
</evidence>
<dbReference type="Proteomes" id="UP000229839">
    <property type="component" value="Unassembled WGS sequence"/>
</dbReference>
<dbReference type="GO" id="GO:0022857">
    <property type="term" value="F:transmembrane transporter activity"/>
    <property type="evidence" value="ECO:0007669"/>
    <property type="project" value="InterPro"/>
</dbReference>
<feature type="transmembrane region" description="Helical" evidence="6">
    <location>
        <begin position="50"/>
        <end position="73"/>
    </location>
</feature>
<sequence length="408" mass="46114">MFLDEFKKRIELFKNKNFLYFTLSGFCATFGNGLSYIVLSWFAYNRTNSIQGIALMMFCIWMPSILFAPLFGYLADRYDRKVQIILSNLVRGFAIITWVLLWQIDIKIDLMVLCTLLGIFVSFYMPCAIPFISSIIPKEDLIKANATIDMVYEFGTIIGMGISGLILYFAGMENTLLIGGVFFIIAGLFNFALTPVFTPDNEEGSRPAQNWWQSYISALGYFRRTPELYMPYLTQMLIMVLLMTIPIILVPYTREVLHADTQTFAFYEMLYSLGVVVGAFFAPLVSQKINIRNTLALLLALMALCLLVLFINTYIIIGFPIYFLIGVGLSSWGLAISLAQLNCDIEYQGRLQASFNGISGLFILGLYLLMAYGEGNLPVQSIYLAQSVLAFIAILVILFYRKGNKPTM</sequence>
<dbReference type="Gene3D" id="1.20.1250.20">
    <property type="entry name" value="MFS general substrate transporter like domains"/>
    <property type="match status" value="1"/>
</dbReference>
<gene>
    <name evidence="8" type="ORF">CER18_03405</name>
</gene>
<dbReference type="OrthoDB" id="9775268at2"/>